<sequence>MIAVRRRAVRVLLANWEGGHTVPSRRLYPHQWSWDSAFIAIGNARWSPRRAKMELQALFGAQWRDGRVPHIVFNPRVPEEAYFPGPRFWRVRAPSGAATSGIVQPPVHALAAWRVYRADPDPVFLRRIYPRLVAQQEFLRAARRGPDGLLVIVHPWESGMDNSPAWDVPLAAVEPTRMVFIRRDVDHVAAAERPTDLDYARYVALAAAYRDTGYREAGAFAVQDPLFNTAYIAAETALAEIAAVLGEDPVPHRREAEEATAAMVAHLYGDGLFHARDAHTGKPLASGSAAGLIPLLLPTLPDAVADALIATAVNRFRLGLGPLPSCAPDAPEFDPTRYWRGPSWINLAWLLWRGLRRRRPDLAEAVAADIIRTVQQAGFREYVDPFTLTGHGCEDFSWSAALAVDVLAEHRLHRVPAAGRELAQQPRRLTELDDVGDHMFA</sequence>
<evidence type="ECO:0000256" key="2">
    <source>
        <dbReference type="ARBA" id="ARBA00022801"/>
    </source>
</evidence>
<name>A0A1H1HFC8_9ACTN</name>
<evidence type="ECO:0000259" key="4">
    <source>
        <dbReference type="Pfam" id="PF22422"/>
    </source>
</evidence>
<accession>A0A1H1HFC8</accession>
<organism evidence="5 6">
    <name type="scientific">Thermostaphylospora chromogena</name>
    <dbReference type="NCBI Taxonomy" id="35622"/>
    <lineage>
        <taxon>Bacteria</taxon>
        <taxon>Bacillati</taxon>
        <taxon>Actinomycetota</taxon>
        <taxon>Actinomycetes</taxon>
        <taxon>Streptosporangiales</taxon>
        <taxon>Thermomonosporaceae</taxon>
        <taxon>Thermostaphylospora</taxon>
    </lineage>
</organism>
<dbReference type="Gene3D" id="1.50.10.10">
    <property type="match status" value="1"/>
</dbReference>
<reference evidence="5 6" key="1">
    <citation type="submission" date="2016-10" db="EMBL/GenBank/DDBJ databases">
        <authorList>
            <person name="de Groot N.N."/>
        </authorList>
    </citation>
    <scope>NUCLEOTIDE SEQUENCE [LARGE SCALE GENOMIC DNA]</scope>
    <source>
        <strain evidence="5 6">DSM 43794</strain>
    </source>
</reference>
<evidence type="ECO:0000256" key="1">
    <source>
        <dbReference type="ARBA" id="ARBA00010833"/>
    </source>
</evidence>
<keyword evidence="3" id="KW-0326">Glycosidase</keyword>
<dbReference type="PANTHER" id="PTHR10412:SF11">
    <property type="entry name" value="MANNOSYL-OLIGOSACCHARIDE GLUCOSIDASE"/>
    <property type="match status" value="1"/>
</dbReference>
<dbReference type="GO" id="GO:0009311">
    <property type="term" value="P:oligosaccharide metabolic process"/>
    <property type="evidence" value="ECO:0007669"/>
    <property type="project" value="InterPro"/>
</dbReference>
<proteinExistence type="inferred from homology"/>
<dbReference type="Proteomes" id="UP000217103">
    <property type="component" value="Unassembled WGS sequence"/>
</dbReference>
<dbReference type="InterPro" id="IPR004888">
    <property type="entry name" value="Glycoside_hydrolase_63"/>
</dbReference>
<dbReference type="EMBL" id="FNKK01000002">
    <property type="protein sequence ID" value="SDR24150.1"/>
    <property type="molecule type" value="Genomic_DNA"/>
</dbReference>
<dbReference type="InterPro" id="IPR054491">
    <property type="entry name" value="MGH1-like_GH"/>
</dbReference>
<keyword evidence="2" id="KW-0378">Hydrolase</keyword>
<evidence type="ECO:0000256" key="3">
    <source>
        <dbReference type="ARBA" id="ARBA00023295"/>
    </source>
</evidence>
<dbReference type="InterPro" id="IPR008928">
    <property type="entry name" value="6-hairpin_glycosidase_sf"/>
</dbReference>
<comment type="similarity">
    <text evidence="1">Belongs to the glycosyl hydrolase 63 family.</text>
</comment>
<dbReference type="GO" id="GO:0004573">
    <property type="term" value="F:Glc3Man9GlcNAc2 oligosaccharide glucosidase activity"/>
    <property type="evidence" value="ECO:0007669"/>
    <property type="project" value="InterPro"/>
</dbReference>
<dbReference type="SUPFAM" id="SSF48208">
    <property type="entry name" value="Six-hairpin glycosidases"/>
    <property type="match status" value="1"/>
</dbReference>
<dbReference type="Pfam" id="PF22422">
    <property type="entry name" value="MGH1-like_GH"/>
    <property type="match status" value="1"/>
</dbReference>
<feature type="domain" description="Mannosylglycerate hydrolase MGH1-like glycoside hydrolase" evidence="4">
    <location>
        <begin position="28"/>
        <end position="399"/>
    </location>
</feature>
<gene>
    <name evidence="5" type="ORF">SAMN04489764_4378</name>
</gene>
<keyword evidence="6" id="KW-1185">Reference proteome</keyword>
<dbReference type="AlphaFoldDB" id="A0A1H1HFC8"/>
<evidence type="ECO:0000313" key="5">
    <source>
        <dbReference type="EMBL" id="SDR24150.1"/>
    </source>
</evidence>
<protein>
    <recommendedName>
        <fullName evidence="4">Mannosylglycerate hydrolase MGH1-like glycoside hydrolase domain-containing protein</fullName>
    </recommendedName>
</protein>
<evidence type="ECO:0000313" key="6">
    <source>
        <dbReference type="Proteomes" id="UP000217103"/>
    </source>
</evidence>
<dbReference type="GO" id="GO:0006487">
    <property type="term" value="P:protein N-linked glycosylation"/>
    <property type="evidence" value="ECO:0007669"/>
    <property type="project" value="TreeGrafter"/>
</dbReference>
<dbReference type="InterPro" id="IPR012341">
    <property type="entry name" value="6hp_glycosidase-like_sf"/>
</dbReference>
<dbReference type="STRING" id="35622.SAMN04489764_4378"/>
<dbReference type="PANTHER" id="PTHR10412">
    <property type="entry name" value="MANNOSYL-OLIGOSACCHARIDE GLUCOSIDASE"/>
    <property type="match status" value="1"/>
</dbReference>